<dbReference type="OrthoDB" id="9800855at2"/>
<evidence type="ECO:0000256" key="6">
    <source>
        <dbReference type="ARBA" id="ARBA00022771"/>
    </source>
</evidence>
<evidence type="ECO:0000313" key="17">
    <source>
        <dbReference type="EMBL" id="RAJ98124.1"/>
    </source>
</evidence>
<evidence type="ECO:0000256" key="3">
    <source>
        <dbReference type="ARBA" id="ARBA00009409"/>
    </source>
</evidence>
<dbReference type="InterPro" id="IPR010979">
    <property type="entry name" value="Ribosomal_uS13-like_H2TH"/>
</dbReference>
<keyword evidence="5" id="KW-0227">DNA damage</keyword>
<evidence type="ECO:0000259" key="16">
    <source>
        <dbReference type="PROSITE" id="PS51068"/>
    </source>
</evidence>
<dbReference type="SMART" id="SM00898">
    <property type="entry name" value="Fapy_DNA_glyco"/>
    <property type="match status" value="1"/>
</dbReference>
<organism evidence="17 18">
    <name type="scientific">Larkinella arboricola</name>
    <dbReference type="NCBI Taxonomy" id="643671"/>
    <lineage>
        <taxon>Bacteria</taxon>
        <taxon>Pseudomonadati</taxon>
        <taxon>Bacteroidota</taxon>
        <taxon>Cytophagia</taxon>
        <taxon>Cytophagales</taxon>
        <taxon>Spirosomataceae</taxon>
        <taxon>Larkinella</taxon>
    </lineage>
</organism>
<dbReference type="PANTHER" id="PTHR22993">
    <property type="entry name" value="FORMAMIDOPYRIMIDINE-DNA GLYCOSYLASE"/>
    <property type="match status" value="1"/>
</dbReference>
<dbReference type="CDD" id="cd08976">
    <property type="entry name" value="BaFpgNei_N_4"/>
    <property type="match status" value="1"/>
</dbReference>
<evidence type="ECO:0000256" key="10">
    <source>
        <dbReference type="ARBA" id="ARBA00023204"/>
    </source>
</evidence>
<keyword evidence="6 14" id="KW-0863">Zinc-finger</keyword>
<dbReference type="Proteomes" id="UP000248790">
    <property type="component" value="Unassembled WGS sequence"/>
</dbReference>
<evidence type="ECO:0000256" key="2">
    <source>
        <dbReference type="ARBA" id="ARBA00001947"/>
    </source>
</evidence>
<comment type="cofactor">
    <cofactor evidence="2">
        <name>Zn(2+)</name>
        <dbReference type="ChEBI" id="CHEBI:29105"/>
    </cofactor>
</comment>
<dbReference type="AlphaFoldDB" id="A0A327X1F4"/>
<dbReference type="Pfam" id="PF01149">
    <property type="entry name" value="Fapy_DNA_glyco"/>
    <property type="match status" value="1"/>
</dbReference>
<dbReference type="InterPro" id="IPR035937">
    <property type="entry name" value="FPG_N"/>
</dbReference>
<dbReference type="SUPFAM" id="SSF81624">
    <property type="entry name" value="N-terminal domain of MutM-like DNA repair proteins"/>
    <property type="match status" value="1"/>
</dbReference>
<dbReference type="GO" id="GO:0008534">
    <property type="term" value="F:oxidized purine nucleobase lesion DNA N-glycosylase activity"/>
    <property type="evidence" value="ECO:0007669"/>
    <property type="project" value="UniProtKB-EC"/>
</dbReference>
<dbReference type="Gene3D" id="1.10.8.50">
    <property type="match status" value="1"/>
</dbReference>
<keyword evidence="10" id="KW-0234">DNA repair</keyword>
<accession>A0A327X1F4</accession>
<evidence type="ECO:0000256" key="13">
    <source>
        <dbReference type="ARBA" id="ARBA00023295"/>
    </source>
</evidence>
<evidence type="ECO:0000256" key="4">
    <source>
        <dbReference type="ARBA" id="ARBA00022723"/>
    </source>
</evidence>
<evidence type="ECO:0000313" key="18">
    <source>
        <dbReference type="Proteomes" id="UP000248790"/>
    </source>
</evidence>
<dbReference type="InterPro" id="IPR012319">
    <property type="entry name" value="FPG_cat"/>
</dbReference>
<dbReference type="SUPFAM" id="SSF46946">
    <property type="entry name" value="S13-like H2TH domain"/>
    <property type="match status" value="1"/>
</dbReference>
<dbReference type="RefSeq" id="WP_111629056.1">
    <property type="nucleotide sequence ID" value="NZ_QLMC01000003.1"/>
</dbReference>
<dbReference type="GO" id="GO:0003906">
    <property type="term" value="F:DNA-(apurinic or apyrimidinic site) endonuclease activity"/>
    <property type="evidence" value="ECO:0007669"/>
    <property type="project" value="InterPro"/>
</dbReference>
<keyword evidence="4" id="KW-0479">Metal-binding</keyword>
<evidence type="ECO:0000256" key="12">
    <source>
        <dbReference type="ARBA" id="ARBA00023268"/>
    </source>
</evidence>
<dbReference type="GO" id="GO:0008270">
    <property type="term" value="F:zinc ion binding"/>
    <property type="evidence" value="ECO:0007669"/>
    <property type="project" value="UniProtKB-KW"/>
</dbReference>
<evidence type="ECO:0000256" key="11">
    <source>
        <dbReference type="ARBA" id="ARBA00023239"/>
    </source>
</evidence>
<keyword evidence="7" id="KW-0378">Hydrolase</keyword>
<reference evidence="17 18" key="1">
    <citation type="submission" date="2018-06" db="EMBL/GenBank/DDBJ databases">
        <title>Genomic Encyclopedia of Archaeal and Bacterial Type Strains, Phase II (KMG-II): from individual species to whole genera.</title>
        <authorList>
            <person name="Goeker M."/>
        </authorList>
    </citation>
    <scope>NUCLEOTIDE SEQUENCE [LARGE SCALE GENOMIC DNA]</scope>
    <source>
        <strain evidence="17 18">DSM 21851</strain>
    </source>
</reference>
<sequence length="276" mass="31926">MPELPEVEIYRLYLESSSLHQPIENIEVDDPNLLTVPFTTLYETLVGRWFTGTRRIGKNLFVLTDGPDPLDQPVIVHMHFGMTGDLAYYHSSLDRPKYARIVFHFRNGFNLGFICPRKFERIGLIDDIPAYLKRKKIGKDGLAISLSELTEQIRRKKALIKPVLMDQSTVAGLGNWIVDEVLFQARVHPEKRTENLTDNEIRQLHDAIQLVLTTAIRHEAQYRDFTINFLIHVREWDDSPYDDVEAHKFCPRCGTRIAKSEVGGRTTYFCPNDQQL</sequence>
<dbReference type="SMART" id="SM01232">
    <property type="entry name" value="H2TH"/>
    <property type="match status" value="1"/>
</dbReference>
<keyword evidence="12" id="KW-0511">Multifunctional enzyme</keyword>
<feature type="domain" description="Formamidopyrimidine-DNA glycosylase catalytic" evidence="16">
    <location>
        <begin position="2"/>
        <end position="120"/>
    </location>
</feature>
<keyword evidence="11" id="KW-0456">Lyase</keyword>
<evidence type="ECO:0000256" key="9">
    <source>
        <dbReference type="ARBA" id="ARBA00023125"/>
    </source>
</evidence>
<comment type="caution">
    <text evidence="17">The sequence shown here is derived from an EMBL/GenBank/DDBJ whole genome shotgun (WGS) entry which is preliminary data.</text>
</comment>
<dbReference type="GO" id="GO:0006284">
    <property type="term" value="P:base-excision repair"/>
    <property type="evidence" value="ECO:0007669"/>
    <property type="project" value="InterPro"/>
</dbReference>
<evidence type="ECO:0000256" key="14">
    <source>
        <dbReference type="PROSITE-ProRule" id="PRU00391"/>
    </source>
</evidence>
<evidence type="ECO:0000256" key="7">
    <source>
        <dbReference type="ARBA" id="ARBA00022801"/>
    </source>
</evidence>
<keyword evidence="18" id="KW-1185">Reference proteome</keyword>
<comment type="similarity">
    <text evidence="3">Belongs to the FPG family.</text>
</comment>
<dbReference type="GO" id="GO:0016829">
    <property type="term" value="F:lyase activity"/>
    <property type="evidence" value="ECO:0007669"/>
    <property type="project" value="UniProtKB-KW"/>
</dbReference>
<dbReference type="PROSITE" id="PS51068">
    <property type="entry name" value="FPG_CAT"/>
    <property type="match status" value="1"/>
</dbReference>
<keyword evidence="13" id="KW-0326">Glycosidase</keyword>
<feature type="domain" description="FPG-type" evidence="15">
    <location>
        <begin position="243"/>
        <end position="275"/>
    </location>
</feature>
<dbReference type="Gene3D" id="3.20.190.10">
    <property type="entry name" value="MutM-like, N-terminal"/>
    <property type="match status" value="1"/>
</dbReference>
<dbReference type="Pfam" id="PF06827">
    <property type="entry name" value="zf-FPG_IleRS"/>
    <property type="match status" value="1"/>
</dbReference>
<gene>
    <name evidence="17" type="ORF">LX87_03032</name>
</gene>
<dbReference type="PROSITE" id="PS51066">
    <property type="entry name" value="ZF_FPG_2"/>
    <property type="match status" value="1"/>
</dbReference>
<dbReference type="PANTHER" id="PTHR22993:SF9">
    <property type="entry name" value="FORMAMIDOPYRIMIDINE-DNA GLYCOSYLASE"/>
    <property type="match status" value="1"/>
</dbReference>
<protein>
    <submittedName>
        <fullName evidence="17">Formamidopyrimidine-DNA glycosylase</fullName>
    </submittedName>
</protein>
<evidence type="ECO:0000256" key="1">
    <source>
        <dbReference type="ARBA" id="ARBA00001668"/>
    </source>
</evidence>
<dbReference type="InterPro" id="IPR000214">
    <property type="entry name" value="Znf_DNA_glyclase/AP_lyase"/>
</dbReference>
<name>A0A327X1F4_LARAB</name>
<dbReference type="Pfam" id="PF06831">
    <property type="entry name" value="H2TH"/>
    <property type="match status" value="1"/>
</dbReference>
<evidence type="ECO:0000259" key="15">
    <source>
        <dbReference type="PROSITE" id="PS51066"/>
    </source>
</evidence>
<evidence type="ECO:0000256" key="5">
    <source>
        <dbReference type="ARBA" id="ARBA00022763"/>
    </source>
</evidence>
<keyword evidence="8" id="KW-0862">Zinc</keyword>
<dbReference type="GO" id="GO:0003684">
    <property type="term" value="F:damaged DNA binding"/>
    <property type="evidence" value="ECO:0007669"/>
    <property type="project" value="InterPro"/>
</dbReference>
<dbReference type="SUPFAM" id="SSF57716">
    <property type="entry name" value="Glucocorticoid receptor-like (DNA-binding domain)"/>
    <property type="match status" value="1"/>
</dbReference>
<dbReference type="InterPro" id="IPR010663">
    <property type="entry name" value="Znf_FPG/IleRS"/>
</dbReference>
<dbReference type="InterPro" id="IPR015886">
    <property type="entry name" value="H2TH_FPG"/>
</dbReference>
<evidence type="ECO:0000256" key="8">
    <source>
        <dbReference type="ARBA" id="ARBA00022833"/>
    </source>
</evidence>
<keyword evidence="9" id="KW-0238">DNA-binding</keyword>
<proteinExistence type="inferred from homology"/>
<dbReference type="EMBL" id="QLMC01000003">
    <property type="protein sequence ID" value="RAJ98124.1"/>
    <property type="molecule type" value="Genomic_DNA"/>
</dbReference>
<comment type="catalytic activity">
    <reaction evidence="1">
        <text>Hydrolysis of DNA containing ring-opened 7-methylguanine residues, releasing 2,6-diamino-4-hydroxy-5-(N-methyl)formamidopyrimidine.</text>
        <dbReference type="EC" id="3.2.2.23"/>
    </reaction>
</comment>